<name>A0A6G3X835_9ACTN</name>
<dbReference type="AlphaFoldDB" id="A0A6G3X835"/>
<reference evidence="2" key="1">
    <citation type="submission" date="2020-01" db="EMBL/GenBank/DDBJ databases">
        <title>Insect and environment-associated Actinomycetes.</title>
        <authorList>
            <person name="Currrie C."/>
            <person name="Chevrette M."/>
            <person name="Carlson C."/>
            <person name="Stubbendieck R."/>
            <person name="Wendt-Pienkowski E."/>
        </authorList>
    </citation>
    <scope>NUCLEOTIDE SEQUENCE</scope>
    <source>
        <strain evidence="2">SID7499</strain>
    </source>
</reference>
<sequence>TPLTRDLATAYAARAEGRAPDFAPLSGQYVDHAARLQRLLGTPSEPTPLAEAQLAHWRETLTGLPDQLELPGDRPRPSVATSAGDTV</sequence>
<gene>
    <name evidence="2" type="ORF">G3M58_46870</name>
</gene>
<evidence type="ECO:0000256" key="1">
    <source>
        <dbReference type="SAM" id="MobiDB-lite"/>
    </source>
</evidence>
<dbReference type="InterPro" id="IPR023213">
    <property type="entry name" value="CAT-like_dom_sf"/>
</dbReference>
<feature type="non-terminal residue" evidence="2">
    <location>
        <position position="87"/>
    </location>
</feature>
<feature type="non-terminal residue" evidence="2">
    <location>
        <position position="1"/>
    </location>
</feature>
<dbReference type="SUPFAM" id="SSF52777">
    <property type="entry name" value="CoA-dependent acyltransferases"/>
    <property type="match status" value="1"/>
</dbReference>
<dbReference type="EMBL" id="JAAGMN010004963">
    <property type="protein sequence ID" value="NEE13969.1"/>
    <property type="molecule type" value="Genomic_DNA"/>
</dbReference>
<protein>
    <submittedName>
        <fullName evidence="2">Uncharacterized protein</fullName>
    </submittedName>
</protein>
<dbReference type="Gene3D" id="3.30.559.10">
    <property type="entry name" value="Chloramphenicol acetyltransferase-like domain"/>
    <property type="match status" value="1"/>
</dbReference>
<comment type="caution">
    <text evidence="2">The sequence shown here is derived from an EMBL/GenBank/DDBJ whole genome shotgun (WGS) entry which is preliminary data.</text>
</comment>
<accession>A0A6G3X835</accession>
<proteinExistence type="predicted"/>
<evidence type="ECO:0000313" key="2">
    <source>
        <dbReference type="EMBL" id="NEE13969.1"/>
    </source>
</evidence>
<feature type="region of interest" description="Disordered" evidence="1">
    <location>
        <begin position="64"/>
        <end position="87"/>
    </location>
</feature>
<organism evidence="2">
    <name type="scientific">Streptomyces sp. SID7499</name>
    <dbReference type="NCBI Taxonomy" id="2706086"/>
    <lineage>
        <taxon>Bacteria</taxon>
        <taxon>Bacillati</taxon>
        <taxon>Actinomycetota</taxon>
        <taxon>Actinomycetes</taxon>
        <taxon>Kitasatosporales</taxon>
        <taxon>Streptomycetaceae</taxon>
        <taxon>Streptomyces</taxon>
    </lineage>
</organism>